<dbReference type="RefSeq" id="WP_015747669.1">
    <property type="nucleotide sequence ID" value="NC_013235.1"/>
</dbReference>
<dbReference type="KEGG" id="nml:Namu_2406"/>
<gene>
    <name evidence="2" type="ordered locus">Namu_2406</name>
</gene>
<reference evidence="2 3" key="2">
    <citation type="journal article" date="2010" name="Stand. Genomic Sci.">
        <title>Complete genome sequence of Nakamurella multipartita type strain (Y-104).</title>
        <authorList>
            <person name="Tice H."/>
            <person name="Mayilraj S."/>
            <person name="Sims D."/>
            <person name="Lapidus A."/>
            <person name="Nolan M."/>
            <person name="Lucas S."/>
            <person name="Glavina Del Rio T."/>
            <person name="Copeland A."/>
            <person name="Cheng J.F."/>
            <person name="Meincke L."/>
            <person name="Bruce D."/>
            <person name="Goodwin L."/>
            <person name="Pitluck S."/>
            <person name="Ivanova N."/>
            <person name="Mavromatis K."/>
            <person name="Ovchinnikova G."/>
            <person name="Pati A."/>
            <person name="Chen A."/>
            <person name="Palaniappan K."/>
            <person name="Land M."/>
            <person name="Hauser L."/>
            <person name="Chang Y.J."/>
            <person name="Jeffries C.D."/>
            <person name="Detter J.C."/>
            <person name="Brettin T."/>
            <person name="Rohde M."/>
            <person name="Goker M."/>
            <person name="Bristow J."/>
            <person name="Eisen J.A."/>
            <person name="Markowitz V."/>
            <person name="Hugenholtz P."/>
            <person name="Kyrpides N.C."/>
            <person name="Klenk H.P."/>
            <person name="Chen F."/>
        </authorList>
    </citation>
    <scope>NUCLEOTIDE SEQUENCE [LARGE SCALE GENOMIC DNA]</scope>
    <source>
        <strain evidence="3">ATCC 700099 / DSM 44233 / CIP 104796 / JCM 9543 / NBRC 105858 / Y-104</strain>
    </source>
</reference>
<name>C8X6C5_NAKMY</name>
<feature type="compositionally biased region" description="Pro residues" evidence="1">
    <location>
        <begin position="74"/>
        <end position="84"/>
    </location>
</feature>
<dbReference type="InterPro" id="IPR043746">
    <property type="entry name" value="DUF5691"/>
</dbReference>
<dbReference type="Proteomes" id="UP000002218">
    <property type="component" value="Chromosome"/>
</dbReference>
<proteinExistence type="predicted"/>
<feature type="region of interest" description="Disordered" evidence="1">
    <location>
        <begin position="57"/>
        <end position="84"/>
    </location>
</feature>
<dbReference type="Pfam" id="PF18944">
    <property type="entry name" value="DUF5691"/>
    <property type="match status" value="1"/>
</dbReference>
<evidence type="ECO:0000256" key="1">
    <source>
        <dbReference type="SAM" id="MobiDB-lite"/>
    </source>
</evidence>
<dbReference type="InParanoid" id="C8X6C5"/>
<evidence type="ECO:0000313" key="2">
    <source>
        <dbReference type="EMBL" id="ACV78780.1"/>
    </source>
</evidence>
<dbReference type="HOGENOM" id="CLU_024794_0_0_11"/>
<dbReference type="EMBL" id="CP001737">
    <property type="protein sequence ID" value="ACV78780.1"/>
    <property type="molecule type" value="Genomic_DNA"/>
</dbReference>
<dbReference type="eggNOG" id="COG5094">
    <property type="taxonomic scope" value="Bacteria"/>
</dbReference>
<reference evidence="3" key="1">
    <citation type="submission" date="2009-09" db="EMBL/GenBank/DDBJ databases">
        <title>The complete genome of Nakamurella multipartita DSM 44233.</title>
        <authorList>
            <consortium name="US DOE Joint Genome Institute (JGI-PGF)"/>
            <person name="Lucas S."/>
            <person name="Copeland A."/>
            <person name="Lapidus A."/>
            <person name="Glavina del Rio T."/>
            <person name="Dalin E."/>
            <person name="Tice H."/>
            <person name="Bruce D."/>
            <person name="Goodwin L."/>
            <person name="Pitluck S."/>
            <person name="Kyrpides N."/>
            <person name="Mavromatis K."/>
            <person name="Ivanova N."/>
            <person name="Ovchinnikova G."/>
            <person name="Sims D."/>
            <person name="Meincke L."/>
            <person name="Brettin T."/>
            <person name="Detter J.C."/>
            <person name="Han C."/>
            <person name="Larimer F."/>
            <person name="Land M."/>
            <person name="Hauser L."/>
            <person name="Markowitz V."/>
            <person name="Cheng J.-F."/>
            <person name="Hugenholtz P."/>
            <person name="Woyke T."/>
            <person name="Wu D."/>
            <person name="Klenk H.-P."/>
            <person name="Eisen J.A."/>
        </authorList>
    </citation>
    <scope>NUCLEOTIDE SEQUENCE [LARGE SCALE GENOMIC DNA]</scope>
    <source>
        <strain evidence="3">ATCC 700099 / DSM 44233 / CIP 104796 / JCM 9543 / NBRC 105858 / Y-104</strain>
    </source>
</reference>
<sequence length="499" mass="52956">MTGPDHSTLVVAATVGTAHRAVDFEALAPELRPAAPITDAAMALLDAAALTALARRTEPAAPPRPATAVTPDPSAEPPADPRPVVPDVVRQVLSRVHDQPEILLEALSLIDRAGLRLPPVLLPGLLEDPRPAVVAATRAVGGQLGRLLMIKNPRWAPPADPDPADRTPWQEGTVAERAGWLQALRRQDPAAAREVLAADFDRDGAAARADLLAVLADRLSPADQDFLLAAAGDRSRVVVARAIELLTRLPDSPLRRDMRRLAARHLQIGRRFLRPTVTVTVPVAAEFAPWPVPEGEPWTAVLGRIDPADWPAVFGGDLLALIADDAPELQPLTPGFREAALTFRHPDLARVLVYRRLAAATAKAPPTVDPPMWSVLTPADATDLLDRLLADRRARADQVATVLGAVPAPWPLPFARRLAAWLAAGGVGAGPAPRALWDRWAAAAARPDCRALAELARTLAGQATGDQASALVTRAGRAANLLTLRAVLHETLCPPGGHQ</sequence>
<keyword evidence="3" id="KW-1185">Reference proteome</keyword>
<evidence type="ECO:0000313" key="3">
    <source>
        <dbReference type="Proteomes" id="UP000002218"/>
    </source>
</evidence>
<dbReference type="STRING" id="479431.Namu_2406"/>
<accession>C8X6C5</accession>
<dbReference type="AlphaFoldDB" id="C8X6C5"/>
<protein>
    <submittedName>
        <fullName evidence="2">Uncharacterized protein</fullName>
    </submittedName>
</protein>
<organism evidence="2 3">
    <name type="scientific">Nakamurella multipartita (strain ATCC 700099 / DSM 44233 / CIP 104796 / JCM 9543 / NBRC 105858 / Y-104)</name>
    <name type="common">Microsphaera multipartita</name>
    <dbReference type="NCBI Taxonomy" id="479431"/>
    <lineage>
        <taxon>Bacteria</taxon>
        <taxon>Bacillati</taxon>
        <taxon>Actinomycetota</taxon>
        <taxon>Actinomycetes</taxon>
        <taxon>Nakamurellales</taxon>
        <taxon>Nakamurellaceae</taxon>
        <taxon>Nakamurella</taxon>
    </lineage>
</organism>